<keyword evidence="2" id="KW-1185">Reference proteome</keyword>
<dbReference type="Proteomes" id="UP000198211">
    <property type="component" value="Unassembled WGS sequence"/>
</dbReference>
<reference evidence="2" key="1">
    <citation type="submission" date="2017-03" db="EMBL/GenBank/DDBJ databases">
        <title>Phytopthora megakarya and P. palmivora, two closely related causual agents of cacao black pod achieved similar genome size and gene model numbers by different mechanisms.</title>
        <authorList>
            <person name="Ali S."/>
            <person name="Shao J."/>
            <person name="Larry D.J."/>
            <person name="Kronmiller B."/>
            <person name="Shen D."/>
            <person name="Strem M.D."/>
            <person name="Melnick R.L."/>
            <person name="Guiltinan M.J."/>
            <person name="Tyler B.M."/>
            <person name="Meinhardt L.W."/>
            <person name="Bailey B.A."/>
        </authorList>
    </citation>
    <scope>NUCLEOTIDE SEQUENCE [LARGE SCALE GENOMIC DNA]</scope>
    <source>
        <strain evidence="2">zdho120</strain>
    </source>
</reference>
<proteinExistence type="predicted"/>
<evidence type="ECO:0000313" key="2">
    <source>
        <dbReference type="Proteomes" id="UP000198211"/>
    </source>
</evidence>
<sequence length="351" mass="39054">ISLSPSDTTQIQVFTKTILEANLDQYRHFPRADNGKADPSSWKLVKTKGQVSAYVQRQRKREAFPSQVYPTNETCALQSLLLTGTISGTLDDAMRGISNSQTDDDLSRAVVISKIKSSTKSDSFTSVVMKWMELDCRFKSMGLVKKHDYVYVETIGTLQQSDGIRIGYRLLHSVGHPQAPSLPGRMRGNLSVCTFFRQVNENSVSVFTLGMVDSMDDKAQRVLVPRLTKALLKNLKNCGERKKQYVPMMSSKLLGDVMKLGSEGGDHCCVICSKDVLRLGNLWSHRNTCSVCSASVCSSCKLVQKRRCVTGDLKVVRRKVVFCSSTRCLNTALTKAPDIYFVKTRAALRSI</sequence>
<dbReference type="PANTHER" id="PTHR13510:SF44">
    <property type="entry name" value="RABENOSYN-5"/>
    <property type="match status" value="1"/>
</dbReference>
<dbReference type="InterPro" id="IPR023393">
    <property type="entry name" value="START-like_dom_sf"/>
</dbReference>
<dbReference type="OrthoDB" id="116409at2759"/>
<comment type="caution">
    <text evidence="1">The sequence shown here is derived from an EMBL/GenBank/DDBJ whole genome shotgun (WGS) entry which is preliminary data.</text>
</comment>
<dbReference type="Gene3D" id="3.30.530.20">
    <property type="match status" value="1"/>
</dbReference>
<dbReference type="PANTHER" id="PTHR13510">
    <property type="entry name" value="FYVE-FINGER-CONTAINING RAB5 EFFECTOR PROTEIN RABENOSYN-5-RELATED"/>
    <property type="match status" value="1"/>
</dbReference>
<accession>A0A225UC48</accession>
<dbReference type="InterPro" id="IPR052727">
    <property type="entry name" value="Rab4/Rab5_effector"/>
</dbReference>
<feature type="non-terminal residue" evidence="1">
    <location>
        <position position="1"/>
    </location>
</feature>
<evidence type="ECO:0000313" key="1">
    <source>
        <dbReference type="EMBL" id="OWY90612.1"/>
    </source>
</evidence>
<protein>
    <recommendedName>
        <fullName evidence="3">FYVE-type domain-containing protein</fullName>
    </recommendedName>
</protein>
<dbReference type="EMBL" id="NBNE01022447">
    <property type="protein sequence ID" value="OWY90612.1"/>
    <property type="molecule type" value="Genomic_DNA"/>
</dbReference>
<gene>
    <name evidence="1" type="ORF">PHMEG_00041183</name>
</gene>
<dbReference type="AlphaFoldDB" id="A0A225UC48"/>
<organism evidence="1 2">
    <name type="scientific">Phytophthora megakarya</name>
    <dbReference type="NCBI Taxonomy" id="4795"/>
    <lineage>
        <taxon>Eukaryota</taxon>
        <taxon>Sar</taxon>
        <taxon>Stramenopiles</taxon>
        <taxon>Oomycota</taxon>
        <taxon>Peronosporomycetes</taxon>
        <taxon>Peronosporales</taxon>
        <taxon>Peronosporaceae</taxon>
        <taxon>Phytophthora</taxon>
    </lineage>
</organism>
<evidence type="ECO:0008006" key="3">
    <source>
        <dbReference type="Google" id="ProtNLM"/>
    </source>
</evidence>
<name>A0A225UC48_9STRA</name>